<dbReference type="InterPro" id="IPR016137">
    <property type="entry name" value="RGS"/>
</dbReference>
<evidence type="ECO:0000256" key="1">
    <source>
        <dbReference type="SAM" id="Phobius"/>
    </source>
</evidence>
<organism evidence="3 4">
    <name type="scientific">Mortierella isabellina</name>
    <name type="common">Filamentous fungus</name>
    <name type="synonym">Umbelopsis isabellina</name>
    <dbReference type="NCBI Taxonomy" id="91625"/>
    <lineage>
        <taxon>Eukaryota</taxon>
        <taxon>Fungi</taxon>
        <taxon>Fungi incertae sedis</taxon>
        <taxon>Mucoromycota</taxon>
        <taxon>Mucoromycotina</taxon>
        <taxon>Umbelopsidomycetes</taxon>
        <taxon>Umbelopsidales</taxon>
        <taxon>Umbelopsidaceae</taxon>
        <taxon>Umbelopsis</taxon>
    </lineage>
</organism>
<comment type="caution">
    <text evidence="3">The sequence shown here is derived from an EMBL/GenBank/DDBJ whole genome shotgun (WGS) entry which is preliminary data.</text>
</comment>
<proteinExistence type="predicted"/>
<evidence type="ECO:0000313" key="3">
    <source>
        <dbReference type="EMBL" id="KAG2172230.1"/>
    </source>
</evidence>
<evidence type="ECO:0000313" key="4">
    <source>
        <dbReference type="Proteomes" id="UP000654370"/>
    </source>
</evidence>
<dbReference type="PANTHER" id="PTHR39466">
    <property type="entry name" value="RGS DOMAIN-CONTAINING PROTEIN"/>
    <property type="match status" value="1"/>
</dbReference>
<feature type="domain" description="RGS" evidence="2">
    <location>
        <begin position="33"/>
        <end position="255"/>
    </location>
</feature>
<dbReference type="Gene3D" id="1.10.167.10">
    <property type="entry name" value="Regulator of G-protein Signalling 4, domain 2"/>
    <property type="match status" value="2"/>
</dbReference>
<keyword evidence="4" id="KW-1185">Reference proteome</keyword>
<dbReference type="SUPFAM" id="SSF48097">
    <property type="entry name" value="Regulator of G-protein signaling, RGS"/>
    <property type="match status" value="1"/>
</dbReference>
<keyword evidence="1" id="KW-1133">Transmembrane helix</keyword>
<dbReference type="PANTHER" id="PTHR39466:SF1">
    <property type="entry name" value="RGS DOMAIN-CONTAINING PROTEIN"/>
    <property type="match status" value="1"/>
</dbReference>
<dbReference type="InterPro" id="IPR044926">
    <property type="entry name" value="RGS_subdomain_2"/>
</dbReference>
<gene>
    <name evidence="3" type="ORF">INT43_004771</name>
</gene>
<keyword evidence="1" id="KW-0472">Membrane</keyword>
<dbReference type="Pfam" id="PF00615">
    <property type="entry name" value="RGS"/>
    <property type="match status" value="1"/>
</dbReference>
<dbReference type="EMBL" id="JAEPQZ010000017">
    <property type="protein sequence ID" value="KAG2172230.1"/>
    <property type="molecule type" value="Genomic_DNA"/>
</dbReference>
<feature type="transmembrane region" description="Helical" evidence="1">
    <location>
        <begin position="263"/>
        <end position="285"/>
    </location>
</feature>
<accession>A0A8H7PE35</accession>
<reference evidence="3" key="1">
    <citation type="submission" date="2020-12" db="EMBL/GenBank/DDBJ databases">
        <title>Metabolic potential, ecology and presence of endohyphal bacteria is reflected in genomic diversity of Mucoromycotina.</title>
        <authorList>
            <person name="Muszewska A."/>
            <person name="Okrasinska A."/>
            <person name="Steczkiewicz K."/>
            <person name="Drgas O."/>
            <person name="Orlowska M."/>
            <person name="Perlinska-Lenart U."/>
            <person name="Aleksandrzak-Piekarczyk T."/>
            <person name="Szatraj K."/>
            <person name="Zielenkiewicz U."/>
            <person name="Pilsyk S."/>
            <person name="Malc E."/>
            <person name="Mieczkowski P."/>
            <person name="Kruszewska J.S."/>
            <person name="Biernat P."/>
            <person name="Pawlowska J."/>
        </authorList>
    </citation>
    <scope>NUCLEOTIDE SEQUENCE</scope>
    <source>
        <strain evidence="3">WA0000067209</strain>
    </source>
</reference>
<protein>
    <recommendedName>
        <fullName evidence="2">RGS domain-containing protein</fullName>
    </recommendedName>
</protein>
<dbReference type="Proteomes" id="UP000654370">
    <property type="component" value="Unassembled WGS sequence"/>
</dbReference>
<dbReference type="AlphaFoldDB" id="A0A8H7PE35"/>
<evidence type="ECO:0000259" key="2">
    <source>
        <dbReference type="SMART" id="SM00315"/>
    </source>
</evidence>
<dbReference type="SMART" id="SM00315">
    <property type="entry name" value="RGS"/>
    <property type="match status" value="1"/>
</dbReference>
<keyword evidence="1" id="KW-0812">Transmembrane</keyword>
<name>A0A8H7PE35_MORIS</name>
<sequence length="380" mass="44057">MSSTIHGVKKRVSGLLRRDSIDQFAGSKFMSDIVQGRTCVPITLHEFRLFLKYQEHSLENLDFYMWFQDYKRRWDQLPLDAKLLSPPPQEKPSYVGYVLSSSVKQYNTDHIESGDSGLIGAHGEAGDTVDESSIRHSNNSIGVTDPKHYDANSTLTSSTYAGHYHDMKNVPSHNSYYQGTDPKSQPFRAEIEQVLKTFFSETSEKELNIDGYIRQYVLNNIKYTTHPEVFEPVRDKVYETIERSSLRNFMNHALQNIDRHGVIVRYTISFTCMMLVAFVLIFTFVFHAPRWYRIFVLPAFMGGIAVFVFARRGLCFNRTMLSQRMLSSYELIGAKEEQDDDAYGPQKFEFYETEAVPEDLHIVQDPLVRRYHFIPNKLPF</sequence>
<dbReference type="OrthoDB" id="3232309at2759"/>
<feature type="transmembrane region" description="Helical" evidence="1">
    <location>
        <begin position="291"/>
        <end position="310"/>
    </location>
</feature>
<dbReference type="InterPro" id="IPR036305">
    <property type="entry name" value="RGS_sf"/>
</dbReference>